<organism evidence="2">
    <name type="scientific">Prevotella sp. GTC17253</name>
    <dbReference type="NCBI Taxonomy" id="3236793"/>
    <lineage>
        <taxon>Bacteria</taxon>
        <taxon>Pseudomonadati</taxon>
        <taxon>Bacteroidota</taxon>
        <taxon>Bacteroidia</taxon>
        <taxon>Bacteroidales</taxon>
        <taxon>Prevotellaceae</taxon>
        <taxon>Prevotella</taxon>
    </lineage>
</organism>
<dbReference type="EMBL" id="AP035785">
    <property type="protein sequence ID" value="BFO70671.1"/>
    <property type="molecule type" value="Genomic_DNA"/>
</dbReference>
<evidence type="ECO:0000313" key="2">
    <source>
        <dbReference type="EMBL" id="BFO70671.1"/>
    </source>
</evidence>
<reference evidence="2" key="1">
    <citation type="submission" date="2024-07" db="EMBL/GenBank/DDBJ databases">
        <title>Complete genome sequence of Prevotella sp. YM-2024 GTC17253.</title>
        <authorList>
            <person name="Hayashi M."/>
            <person name="Muto Y."/>
            <person name="Tanaka K."/>
            <person name="Niwa H."/>
        </authorList>
    </citation>
    <scope>NUCLEOTIDE SEQUENCE</scope>
    <source>
        <strain evidence="2">GTC17253</strain>
    </source>
</reference>
<proteinExistence type="predicted"/>
<dbReference type="PROSITE" id="PS51257">
    <property type="entry name" value="PROKAR_LIPOPROTEIN"/>
    <property type="match status" value="1"/>
</dbReference>
<sequence>MKNIRLVSIVIISVLTSGLFTACSESNEPKSNPDEIVGVHYDIWVTPGQSTGMGSTDAIIVQNVKTLESDTIIDFKNSGVDVTAKLYQESIIKGMYYYQVPIDKDRLGKYQILNGRVVTVKERPFGKNTYKDRRYTHAWLADNELVIMAANGKANDVIWTKYNTDNMTIQSEGSLNLAKRTRIKKYSTSGLATYRSSDNKLMYFFCEKDSKSIKQVFVAFINPQTMAVEKLDSTTVGEEMAGTAYGELLQDKMFFDNRNNLYIPLLSGIAGAKSATPKYSRIVRINNGEEQFDKSYVGMNTGTNNGKIVTCDYIGSNKALLYIQNPEHTGTSTDNKLSDGWGAKYNCYYALLDLSTNALTEFTYNGKKLPYSSGTFSQRSFVLNNKVFIGVNPQNSPACVYVYNRRTQQLTKGATIATGFQFMRITHILDK</sequence>
<protein>
    <recommendedName>
        <fullName evidence="3">DUF4374 domain-containing protein</fullName>
    </recommendedName>
</protein>
<feature type="chain" id="PRO_5044281459" description="DUF4374 domain-containing protein" evidence="1">
    <location>
        <begin position="23"/>
        <end position="431"/>
    </location>
</feature>
<name>A0AB33IRT1_9BACT</name>
<dbReference type="AlphaFoldDB" id="A0AB33IRT1"/>
<keyword evidence="1" id="KW-0732">Signal</keyword>
<feature type="signal peptide" evidence="1">
    <location>
        <begin position="1"/>
        <end position="22"/>
    </location>
</feature>
<evidence type="ECO:0008006" key="3">
    <source>
        <dbReference type="Google" id="ProtNLM"/>
    </source>
</evidence>
<evidence type="ECO:0000256" key="1">
    <source>
        <dbReference type="SAM" id="SignalP"/>
    </source>
</evidence>
<gene>
    <name evidence="2" type="ORF">GTC17253_06370</name>
</gene>
<accession>A0AB33IRT1</accession>